<proteinExistence type="predicted"/>
<reference evidence="2 3" key="2">
    <citation type="journal article" date="2012" name="Stand. Genomic Sci.">
        <title>Complete genome sequence of the thermophilic sulfate-reducing ocean bacterium Thermodesulfatator indicus type strain (CIR29812(T)).</title>
        <authorList>
            <person name="Anderson I."/>
            <person name="Saunders E."/>
            <person name="Lapidus A."/>
            <person name="Nolan M."/>
            <person name="Lucas S."/>
            <person name="Tice H."/>
            <person name="Del Rio T.G."/>
            <person name="Cheng J.F."/>
            <person name="Han C."/>
            <person name="Tapia R."/>
            <person name="Goodwin L.A."/>
            <person name="Pitluck S."/>
            <person name="Liolios K."/>
            <person name="Mavromatis K."/>
            <person name="Pagani I."/>
            <person name="Ivanova N."/>
            <person name="Mikhailova N."/>
            <person name="Pati A."/>
            <person name="Chen A."/>
            <person name="Palaniappan K."/>
            <person name="Land M."/>
            <person name="Hauser L."/>
            <person name="Jeffries C.D."/>
            <person name="Chang Y.J."/>
            <person name="Brambilla E.M."/>
            <person name="Rohde M."/>
            <person name="Spring S."/>
            <person name="Goker M."/>
            <person name="Detter J.C."/>
            <person name="Woyke T."/>
            <person name="Bristow J."/>
            <person name="Eisen J.A."/>
            <person name="Markowitz V."/>
            <person name="Hugenholtz P."/>
            <person name="Kyrpides N.C."/>
            <person name="Klenk H.P."/>
        </authorList>
    </citation>
    <scope>NUCLEOTIDE SEQUENCE [LARGE SCALE GENOMIC DNA]</scope>
    <source>
        <strain evidence="3">DSM 15286 / JCM 11887 / CIR29812</strain>
    </source>
</reference>
<keyword evidence="1" id="KW-1133">Transmembrane helix</keyword>
<dbReference type="PaxDb" id="667014-Thein_1551"/>
<dbReference type="Proteomes" id="UP000006793">
    <property type="component" value="Chromosome"/>
</dbReference>
<organism evidence="2 3">
    <name type="scientific">Thermodesulfatator indicus (strain DSM 15286 / JCM 11887 / CIR29812)</name>
    <dbReference type="NCBI Taxonomy" id="667014"/>
    <lineage>
        <taxon>Bacteria</taxon>
        <taxon>Pseudomonadati</taxon>
        <taxon>Thermodesulfobacteriota</taxon>
        <taxon>Thermodesulfobacteria</taxon>
        <taxon>Thermodesulfobacteriales</taxon>
        <taxon>Thermodesulfatatoraceae</taxon>
        <taxon>Thermodesulfatator</taxon>
    </lineage>
</organism>
<protein>
    <submittedName>
        <fullName evidence="2">Cytochrome c family protein</fullName>
    </submittedName>
</protein>
<dbReference type="InterPro" id="IPR036280">
    <property type="entry name" value="Multihaem_cyt_sf"/>
</dbReference>
<dbReference type="AlphaFoldDB" id="F8AAJ0"/>
<sequence>MHDAGKVIPGIVVLVVLVTLPFWWNLGKAAPRIELELPKQYKNCVEDRKFMARDHMKLLNEWRNELVRNGQFEYVNSKGQTFPIKFQEGCLKCHPSRSKFCDRCHNFVEVKPYCWNCHYSPEEMKVWATKNVKLKEEAFSKQPASHH</sequence>
<reference evidence="3" key="1">
    <citation type="submission" date="2011-04" db="EMBL/GenBank/DDBJ databases">
        <title>The complete genome of Thermodesulfatator indicus DSM 15286.</title>
        <authorList>
            <person name="Lucas S."/>
            <person name="Copeland A."/>
            <person name="Lapidus A."/>
            <person name="Bruce D."/>
            <person name="Goodwin L."/>
            <person name="Pitluck S."/>
            <person name="Peters L."/>
            <person name="Kyrpides N."/>
            <person name="Mavromatis K."/>
            <person name="Pagani I."/>
            <person name="Ivanova N."/>
            <person name="Saunders L."/>
            <person name="Detter J.C."/>
            <person name="Tapia R."/>
            <person name="Han C."/>
            <person name="Land M."/>
            <person name="Hauser L."/>
            <person name="Markowitz V."/>
            <person name="Cheng J.-F."/>
            <person name="Hugenholtz P."/>
            <person name="Woyke T."/>
            <person name="Wu D."/>
            <person name="Spring S."/>
            <person name="Schroeder M."/>
            <person name="Brambilla E."/>
            <person name="Klenk H.-P."/>
            <person name="Eisen J.A."/>
        </authorList>
    </citation>
    <scope>NUCLEOTIDE SEQUENCE [LARGE SCALE GENOMIC DNA]</scope>
    <source>
        <strain evidence="3">DSM 15286 / JCM 11887 / CIR29812</strain>
    </source>
</reference>
<accession>F8AAJ0</accession>
<gene>
    <name evidence="2" type="ordered locus">Thein_1551</name>
</gene>
<dbReference type="InterPro" id="IPR047668">
    <property type="entry name" value="DsrJ"/>
</dbReference>
<dbReference type="HOGENOM" id="CLU_130444_0_0_0"/>
<feature type="transmembrane region" description="Helical" evidence="1">
    <location>
        <begin position="7"/>
        <end position="24"/>
    </location>
</feature>
<dbReference type="InParanoid" id="F8AAJ0"/>
<dbReference type="SUPFAM" id="SSF48695">
    <property type="entry name" value="Multiheme cytochromes"/>
    <property type="match status" value="1"/>
</dbReference>
<dbReference type="EMBL" id="CP002683">
    <property type="protein sequence ID" value="AEH45412.1"/>
    <property type="molecule type" value="Genomic_DNA"/>
</dbReference>
<keyword evidence="1" id="KW-0472">Membrane</keyword>
<dbReference type="RefSeq" id="WP_013908154.1">
    <property type="nucleotide sequence ID" value="NC_015681.1"/>
</dbReference>
<evidence type="ECO:0000313" key="2">
    <source>
        <dbReference type="EMBL" id="AEH45412.1"/>
    </source>
</evidence>
<evidence type="ECO:0000313" key="3">
    <source>
        <dbReference type="Proteomes" id="UP000006793"/>
    </source>
</evidence>
<dbReference type="eggNOG" id="ENOG5032SEM">
    <property type="taxonomic scope" value="Bacteria"/>
</dbReference>
<dbReference type="KEGG" id="tid:Thein_1551"/>
<keyword evidence="1" id="KW-0812">Transmembrane</keyword>
<keyword evidence="3" id="KW-1185">Reference proteome</keyword>
<dbReference type="STRING" id="667014.Thein_1551"/>
<dbReference type="NCBIfam" id="NF038038">
    <property type="entry name" value="cytoc_DsrJ"/>
    <property type="match status" value="1"/>
</dbReference>
<evidence type="ECO:0000256" key="1">
    <source>
        <dbReference type="SAM" id="Phobius"/>
    </source>
</evidence>
<name>F8AAJ0_THEID</name>